<keyword evidence="7" id="KW-0012">Acyltransferase</keyword>
<dbReference type="GO" id="GO:0005886">
    <property type="term" value="C:plasma membrane"/>
    <property type="evidence" value="ECO:0007669"/>
    <property type="project" value="TreeGrafter"/>
</dbReference>
<dbReference type="InterPro" id="IPR036291">
    <property type="entry name" value="NAD(P)-bd_dom_sf"/>
</dbReference>
<dbReference type="Pfam" id="PF02801">
    <property type="entry name" value="Ketoacyl-synt_C"/>
    <property type="match status" value="2"/>
</dbReference>
<dbReference type="InterPro" id="IPR041618">
    <property type="entry name" value="PKS_DE"/>
</dbReference>
<dbReference type="InterPro" id="IPR036736">
    <property type="entry name" value="ACP-like_sf"/>
</dbReference>
<dbReference type="InterPro" id="IPR032821">
    <property type="entry name" value="PKS_assoc"/>
</dbReference>
<dbReference type="FunFam" id="3.40.47.10:FF:000019">
    <property type="entry name" value="Polyketide synthase type I"/>
    <property type="match status" value="1"/>
</dbReference>
<dbReference type="InterPro" id="IPR049551">
    <property type="entry name" value="PKS_DH_C"/>
</dbReference>
<dbReference type="InterPro" id="IPR042104">
    <property type="entry name" value="PKS_dehydratase_sf"/>
</dbReference>
<dbReference type="InterPro" id="IPR018201">
    <property type="entry name" value="Ketoacyl_synth_AS"/>
</dbReference>
<keyword evidence="3" id="KW-0597">Phosphoprotein</keyword>
<keyword evidence="5" id="KW-0045">Antibiotic biosynthesis</keyword>
<dbReference type="InterPro" id="IPR009081">
    <property type="entry name" value="PP-bd_ACP"/>
</dbReference>
<evidence type="ECO:0000256" key="8">
    <source>
        <dbReference type="PROSITE-ProRule" id="PRU01363"/>
    </source>
</evidence>
<dbReference type="Pfam" id="PF08659">
    <property type="entry name" value="KR"/>
    <property type="match status" value="2"/>
</dbReference>
<dbReference type="GO" id="GO:0004315">
    <property type="term" value="F:3-oxoacyl-[acyl-carrier-protein] synthase activity"/>
    <property type="evidence" value="ECO:0007669"/>
    <property type="project" value="InterPro"/>
</dbReference>
<feature type="domain" description="PKS/mFAS DH" evidence="12">
    <location>
        <begin position="2472"/>
        <end position="2777"/>
    </location>
</feature>
<evidence type="ECO:0000256" key="9">
    <source>
        <dbReference type="SAM" id="MobiDB-lite"/>
    </source>
</evidence>
<dbReference type="InterPro" id="IPR014030">
    <property type="entry name" value="Ketoacyl_synth_N"/>
</dbReference>
<feature type="compositionally biased region" description="Polar residues" evidence="9">
    <location>
        <begin position="1"/>
        <end position="14"/>
    </location>
</feature>
<dbReference type="Pfam" id="PF18369">
    <property type="entry name" value="PKS_DE"/>
    <property type="match status" value="1"/>
</dbReference>
<evidence type="ECO:0000313" key="13">
    <source>
        <dbReference type="EMBL" id="TDC72674.1"/>
    </source>
</evidence>
<feature type="domain" description="Carrier" evidence="10">
    <location>
        <begin position="1477"/>
        <end position="1552"/>
    </location>
</feature>
<dbReference type="SMART" id="SM00822">
    <property type="entry name" value="PKS_KR"/>
    <property type="match status" value="2"/>
</dbReference>
<evidence type="ECO:0000259" key="10">
    <source>
        <dbReference type="PROSITE" id="PS50075"/>
    </source>
</evidence>
<dbReference type="Gene3D" id="3.40.366.10">
    <property type="entry name" value="Malonyl-Coenzyme A Acyl Carrier Protein, domain 2"/>
    <property type="match status" value="2"/>
</dbReference>
<feature type="region of interest" description="Disordered" evidence="9">
    <location>
        <begin position="1"/>
        <end position="28"/>
    </location>
</feature>
<dbReference type="Pfam" id="PF00698">
    <property type="entry name" value="Acyl_transf_1"/>
    <property type="match status" value="2"/>
</dbReference>
<dbReference type="PROSITE" id="PS50075">
    <property type="entry name" value="CARRIER"/>
    <property type="match status" value="2"/>
</dbReference>
<dbReference type="InterPro" id="IPR049552">
    <property type="entry name" value="PKS_DH_N"/>
</dbReference>
<dbReference type="PROSITE" id="PS00606">
    <property type="entry name" value="KS3_1"/>
    <property type="match status" value="1"/>
</dbReference>
<evidence type="ECO:0000256" key="2">
    <source>
        <dbReference type="ARBA" id="ARBA00022450"/>
    </source>
</evidence>
<dbReference type="GO" id="GO:0033068">
    <property type="term" value="P:macrolide biosynthetic process"/>
    <property type="evidence" value="ECO:0007669"/>
    <property type="project" value="UniProtKB-ARBA"/>
</dbReference>
<dbReference type="CDD" id="cd05195">
    <property type="entry name" value="enoyl_red"/>
    <property type="match status" value="1"/>
</dbReference>
<feature type="region of interest" description="N-terminal hotdog fold" evidence="8">
    <location>
        <begin position="2472"/>
        <end position="2625"/>
    </location>
</feature>
<name>A0A4R4TAZ2_9ACTN</name>
<dbReference type="SMART" id="SM00829">
    <property type="entry name" value="PKS_ER"/>
    <property type="match status" value="1"/>
</dbReference>
<proteinExistence type="predicted"/>
<feature type="compositionally biased region" description="Acidic residues" evidence="9">
    <location>
        <begin position="2589"/>
        <end position="2608"/>
    </location>
</feature>
<organism evidence="13 14">
    <name type="scientific">Streptomyces hainanensis</name>
    <dbReference type="NCBI Taxonomy" id="402648"/>
    <lineage>
        <taxon>Bacteria</taxon>
        <taxon>Bacillati</taxon>
        <taxon>Actinomycetota</taxon>
        <taxon>Actinomycetes</taxon>
        <taxon>Kitasatosporales</taxon>
        <taxon>Streptomycetaceae</taxon>
        <taxon>Streptomyces</taxon>
    </lineage>
</organism>
<dbReference type="Proteomes" id="UP000295345">
    <property type="component" value="Unassembled WGS sequence"/>
</dbReference>
<feature type="domain" description="Carrier" evidence="10">
    <location>
        <begin position="3588"/>
        <end position="3669"/>
    </location>
</feature>
<reference evidence="13 14" key="1">
    <citation type="submission" date="2019-03" db="EMBL/GenBank/DDBJ databases">
        <title>Draft genome sequences of novel Actinobacteria.</title>
        <authorList>
            <person name="Sahin N."/>
            <person name="Ay H."/>
            <person name="Saygin H."/>
        </authorList>
    </citation>
    <scope>NUCLEOTIDE SEQUENCE [LARGE SCALE GENOMIC DNA]</scope>
    <source>
        <strain evidence="13 14">DSM 41900</strain>
    </source>
</reference>
<dbReference type="GO" id="GO:0016491">
    <property type="term" value="F:oxidoreductase activity"/>
    <property type="evidence" value="ECO:0007669"/>
    <property type="project" value="InterPro"/>
</dbReference>
<accession>A0A4R4TAZ2</accession>
<feature type="region of interest" description="Disordered" evidence="9">
    <location>
        <begin position="63"/>
        <end position="91"/>
    </location>
</feature>
<dbReference type="InterPro" id="IPR006162">
    <property type="entry name" value="Ppantetheine_attach_site"/>
</dbReference>
<dbReference type="Pfam" id="PF21089">
    <property type="entry name" value="PKS_DH_N"/>
    <property type="match status" value="1"/>
</dbReference>
<evidence type="ECO:0000256" key="1">
    <source>
        <dbReference type="ARBA" id="ARBA00004792"/>
    </source>
</evidence>
<dbReference type="SMART" id="SM00823">
    <property type="entry name" value="PKS_PP"/>
    <property type="match status" value="2"/>
</dbReference>
<dbReference type="InterPro" id="IPR016036">
    <property type="entry name" value="Malonyl_transacylase_ACP-bd"/>
</dbReference>
<dbReference type="Pfam" id="PF08240">
    <property type="entry name" value="ADH_N"/>
    <property type="match status" value="1"/>
</dbReference>
<dbReference type="InterPro" id="IPR001227">
    <property type="entry name" value="Ac_transferase_dom_sf"/>
</dbReference>
<dbReference type="CDD" id="cd08956">
    <property type="entry name" value="KR_3_FAS_SDR_x"/>
    <property type="match status" value="1"/>
</dbReference>
<dbReference type="Gene3D" id="3.30.70.3290">
    <property type="match status" value="2"/>
</dbReference>
<dbReference type="PROSITE" id="PS52019">
    <property type="entry name" value="PKS_MFAS_DH"/>
    <property type="match status" value="1"/>
</dbReference>
<feature type="active site" description="Proton donor; for dehydratase activity" evidence="8">
    <location>
        <position position="2698"/>
    </location>
</feature>
<feature type="domain" description="Ketosynthase family 3 (KS3)" evidence="11">
    <location>
        <begin position="30"/>
        <end position="453"/>
    </location>
</feature>
<sequence>MGTTDVTLRTSTTAVDGDHLPSGTAHPGTDDAVAVVGISCRLPDAPTPAAFWRLLAEGRRGTGELPAVRRRDGGATAGAGAAGEPDPSHHGGFLERVDGFDAAFFGISPREAAAIDPQQRLALELAWEALEDAGIVPATLRGSRTAVFVGAIAGDYATLVHGAGAVTPHTFTGLHRGVIANRISHTLGLRGPSLTVDSAQSSSLVAVHLACESLRAGEAELALAGGVQLNLAQASAGVAQAFGALSPTGRLRVFDAEADGFVRGEGGATVLLKPLARAVADGDPVHCVILGGAVNNDGGGPSLTQPSAEAQAAVLREAYRRAGVTPADAQYVELHGTGTPVGDPVEAEALGAVLGPGRPAERPLLVGSVKSGVGHLEGAAGVTGLVKVALSLRARRLPGTLDHRTPNPAIAFGRLNLRVPDALGPWPEPDRPLVAGVSSFGVGGTNCHLVLGEAPARRPAVDDDDGVDDGVDDGAEDSHGDRPVWWPVTARTPVALRAQAARLAARLTGADDWTPGQVGNTLATGRTHFAHRAVLVGAGRGELLAGLRALAGGVPAPGTVLGRVDAEPGGVVFVFPGQGSQWADMAVELLRTSAPFRARLAECADVLAPHVDWSLLDVLRGAPGAPGLDRVDVVQPALFAVMVSLAELWRSAGVRPDAVVGHSQGEIAAACVAGALSLPDAARVVALRSRALREIAGHGGMAAVPLPPDETEARLAPWRGRLHLAAANGASAAVISGDPAALDAFTARHADEDVRVRRIPVDYASHSPAVEAIRDRLLAELGEVVPRQPADGGPVFCSTVTGGPLDPRELDAGYWYRNLRRTVRFDAATRALLAAGHRTFVEVSPHPVLTASLRETIQLAAERDPGLDRVTVTGTLRRDEGGARRFLSAAAELFAAGRPVDPAAGLPATDPGRVWLPGYAFQRERHWFDAAEPAATPPDPAAGAADPQPFWDAVAAGELAALAAPAGPDATPDQLAAALPALRAWRRRERELAEADAWCHRARWTPVSAADDPALFGTWLLLGADGAEDDRRLLADLTGGLPRHGAEATAVPVTAEAAGIHELADVLRAAADRPTPVAGVLVLPALTSALAAADPDVGRTLTGALHEAGLAVPGWLATGAGVRVVPADPPPQPAAAAVWAATAEPSGGGLVDLPARLDPRAARRLATVLGGGHGEPRLALRADGLRVPRLRPAGPAGAGWRPTGTVLLTGCPGVVADPIARWLARAGARRLLLAGATPEQAAELAAELAAAGVDVTTVPGPLDDPAPLAAALAALPADQPLTAVVHAAGAPGNAPNPAPPASVVADAGRLDELTRDLPLAAFVLCAPLTTEVAGPLAARHHPAGTDADAAATGAGLATLAGRRLHAGAPAALVAWGPWRGAGPEPLDGLRPLPPETAANALHHAGGGAHEPLVVADPDWRRLAEAAGAADPLATPLFDELDAVRRLRAERATAGPDSGDRAPLRDRLAALPDTAADELLLDLVRAHAAHVLGHRDPRSLTVSAAFKDLGFDSATSVELRDRLGAATGLRLPSALLFNHPTPAALVRHLRRELGGGQATAPTRGRPAAPADDPVAIVAMACRYPGDVRGPEDLWRLVANGVDATGEVPERRGWDRWPWYRPGPEPHPGASYTRRGGFLADADAFDAEFFGISPREALALDPQQRVLLEVAWATLERAGIPPHTLRETSTGVFVGAMTQDYGPRLHEFDETVAGYVLTGTTGSVLSGRIAYTLGLQGPAVTVDTACSSSLVALHQACQALRSGDCDLALAGGVTVMATPGIFVEFSRQRGLAPDGRCKPFADAADGTAWAEGAGLLLLERLSDARRAGHEVLATIRGSAVNQDGASNGLTAPNGPSQERVVRQALAAAGLDPAEVDAVEAHGTGTRLGDPIEAEALIAVYGQDRPAGRPLRLGSLKSNIGHAQAAAGVAGVIKMVEAMRHGRLPATLHVDRPTERVAWRPGTVELLTEAMAWPDTGRPRRAGVSSFGISGTNAHLILQQGPAAEPEPAAPPSGADTAGPVPWVLSAATPGALPRQADRLLAALSDRPGLTPAEVGHALATTRTPLAHRAAVVGTGRAALTGALAALAAGEEPPPGAGQLVRGSALDGRIAFVFPGQGSQWPGMAAELVATAPAFRDHLAACAEALDPLTGWRLLDVVTGAADAPPLDAAEVVQPALFAVMTSLAALWRHHGVAPDAVIGHSQGEIAAAYVAGALDLPDAARVVALRSRALRRLRGLGGMAHLALPAERAGDLLAGWAGRLGVAAVNGPRSTVVSGDADALDDLLATCERDGVHARRVPVDYASHGPQVAAARDEILAALADLTPRRSTVAFYSTLTGAPVDTRDLDGDYWYRNLRHPVRYEETVRRLLADGHRLFVESSPHPVLVPGTQETAAEAGTTAHVLGTLRRDQGGTDRFLTSLAEAHTGGATPDWGAVFPTPPTRRVPLPGYAFERVPYWLAPPTADVAAAGLAAAGHPLLGAAIPLPDGARLFTGRLGLAGQRWLAGHRVGGRVLLPGTALLDLALHAGRATGAPTVEELTLHAPVVLPEPTAGGPAGAALTLHLHVEAPDEHGRRRFTLHTRPAGDDGRDSDPEGLDADGADADADGEADDAEWTRHASGALVPAAADHEIPAPAPAWPPPGARSVPTDGLYGRLAERGHDYGAPFQGLSALWRDGDGWYAEARLDEAHAADPFALHPALLDAALHPLLVDRDEEPPGAGPALPFAWGGVRLHAAGAGRLRVHLTRTGRDTVAVAVTDREGRPVLDAEALTLRPTAPGTPRTRGTAGHRLHWTRGDASRTPPGNARWAVLGDDPELAPALAAAGVPATTHRDPAALRAAVRDGSPVPDVVLVPLPAGPAAPAPEATHAATRWALDTLRNWLAEEPEDGGAPPPDTRLVLVTRQAVATRAGEPVADLAGAAVWGLVRSAQSENPGRIAVLDLAAGPPEPGALVAAVTSGEPQLALRGDELLVPRLAARPAGDVLAIPAGPDWKVDVTARGALDGIDVVPAPEAAGPLATGQVRIAVHAAGVNFHDLVLALGMVDDEGGIGLEGAGVVVETGPGVTDLRPGDRVMGLFTGAFGPRAVADRRTLTPVPDGWTLAEAATVPVAFLTAWYGLRELGGLTAGGRVLVHAATGGVGMAAVQLAGHWGAEVFATASRPKWPTLRAAGVDDRHLADSRTAAFEPAVRAATGGAGVDVVLNALSGDLTDAGLRLLPRGGRFVELGKTDLRDPARVAADHPGVAYRAFDVYRDPGPDLVARMLAELAPLFADGTLRPLPVTAFDVRRAREAFRLLSHAGHTGKLVLTPPRRPDPNGTVLITGGAGRLAALVARRLVTEHGARRLLLASRRGAAGTAGLVAELTAAGAEVTVEACDVADRAALAALLARVPAAHPLTAVVHTAGLLDDGVLPSLTPDRLAAVLRPKADAAWHLHELTRDRDLAAFVTFSSVAGLLGNPGQANYAAANTFLDALAHHRRLAGLPGISLAWGLWGTASGMTGHLDETDLARMARTGLRPLATDEGLRLFDEGLAAADALLVPARLDRAALRRLPADRVPAVLRELVGPGRLRRVRAEAPAGDAAPGGALRERIAALPEAERRRTLLDLVREHGAAVVGGDRARFGPGRQFKDLGFDSLTSVELRNRLGGATGLRLPATLVFDHPTPADLAARLLAELAPAA</sequence>
<dbReference type="SUPFAM" id="SSF55048">
    <property type="entry name" value="Probable ACP-binding domain of malonyl-CoA ACP transacylase"/>
    <property type="match status" value="2"/>
</dbReference>
<dbReference type="Pfam" id="PF00109">
    <property type="entry name" value="ketoacyl-synt"/>
    <property type="match status" value="2"/>
</dbReference>
<dbReference type="SMART" id="SM00826">
    <property type="entry name" value="PKS_DH"/>
    <property type="match status" value="1"/>
</dbReference>
<feature type="compositionally biased region" description="Basic and acidic residues" evidence="9">
    <location>
        <begin position="63"/>
        <end position="73"/>
    </location>
</feature>
<keyword evidence="4" id="KW-0808">Transferase</keyword>
<feature type="compositionally biased region" description="Basic and acidic residues" evidence="9">
    <location>
        <begin position="2579"/>
        <end position="2588"/>
    </location>
</feature>
<keyword evidence="2" id="KW-0596">Phosphopantetheine</keyword>
<dbReference type="InterPro" id="IPR016039">
    <property type="entry name" value="Thiolase-like"/>
</dbReference>
<dbReference type="InterPro" id="IPR049900">
    <property type="entry name" value="PKS_mFAS_DH"/>
</dbReference>
<dbReference type="GO" id="GO:0005737">
    <property type="term" value="C:cytoplasm"/>
    <property type="evidence" value="ECO:0007669"/>
    <property type="project" value="TreeGrafter"/>
</dbReference>
<dbReference type="PANTHER" id="PTHR43775">
    <property type="entry name" value="FATTY ACID SYNTHASE"/>
    <property type="match status" value="1"/>
</dbReference>
<evidence type="ECO:0000256" key="7">
    <source>
        <dbReference type="ARBA" id="ARBA00023315"/>
    </source>
</evidence>
<evidence type="ECO:0000259" key="12">
    <source>
        <dbReference type="PROSITE" id="PS52019"/>
    </source>
</evidence>
<dbReference type="InterPro" id="IPR050091">
    <property type="entry name" value="PKS_NRPS_Biosynth_Enz"/>
</dbReference>
<dbReference type="InterPro" id="IPR011032">
    <property type="entry name" value="GroES-like_sf"/>
</dbReference>
<dbReference type="Gene3D" id="3.90.180.10">
    <property type="entry name" value="Medium-chain alcohol dehydrogenases, catalytic domain"/>
    <property type="match status" value="1"/>
</dbReference>
<comment type="pathway">
    <text evidence="1">Antibiotic biosynthesis.</text>
</comment>
<dbReference type="Gene3D" id="3.40.50.11460">
    <property type="match status" value="1"/>
</dbReference>
<dbReference type="PROSITE" id="PS52004">
    <property type="entry name" value="KS3_2"/>
    <property type="match status" value="2"/>
</dbReference>
<dbReference type="PANTHER" id="PTHR43775:SF51">
    <property type="entry name" value="INACTIVE PHENOLPHTHIOCEROL SYNTHESIS POLYKETIDE SYNTHASE TYPE I PKS1-RELATED"/>
    <property type="match status" value="1"/>
</dbReference>
<dbReference type="PROSITE" id="PS00012">
    <property type="entry name" value="PHOSPHOPANTETHEINE"/>
    <property type="match status" value="1"/>
</dbReference>
<dbReference type="SUPFAM" id="SSF51735">
    <property type="entry name" value="NAD(P)-binding Rossmann-fold domains"/>
    <property type="match status" value="5"/>
</dbReference>
<feature type="active site" description="Proton acceptor; for dehydratase activity" evidence="8">
    <location>
        <position position="2503"/>
    </location>
</feature>
<dbReference type="Gene3D" id="1.10.1200.10">
    <property type="entry name" value="ACP-like"/>
    <property type="match status" value="2"/>
</dbReference>
<dbReference type="Gene3D" id="3.10.129.110">
    <property type="entry name" value="Polyketide synthase dehydratase"/>
    <property type="match status" value="1"/>
</dbReference>
<dbReference type="GO" id="GO:0004312">
    <property type="term" value="F:fatty acid synthase activity"/>
    <property type="evidence" value="ECO:0007669"/>
    <property type="project" value="TreeGrafter"/>
</dbReference>
<dbReference type="GO" id="GO:0031177">
    <property type="term" value="F:phosphopantetheine binding"/>
    <property type="evidence" value="ECO:0007669"/>
    <property type="project" value="InterPro"/>
</dbReference>
<dbReference type="GO" id="GO:0071770">
    <property type="term" value="P:DIM/DIP cell wall layer assembly"/>
    <property type="evidence" value="ECO:0007669"/>
    <property type="project" value="TreeGrafter"/>
</dbReference>
<dbReference type="FunFam" id="3.40.50.720:FF:000209">
    <property type="entry name" value="Polyketide synthase Pks12"/>
    <property type="match status" value="1"/>
</dbReference>
<keyword evidence="6" id="KW-0511">Multifunctional enzyme</keyword>
<gene>
    <name evidence="13" type="ORF">E1283_21105</name>
</gene>
<dbReference type="InterPro" id="IPR013154">
    <property type="entry name" value="ADH-like_N"/>
</dbReference>
<evidence type="ECO:0000259" key="11">
    <source>
        <dbReference type="PROSITE" id="PS52004"/>
    </source>
</evidence>
<dbReference type="SUPFAM" id="SSF52151">
    <property type="entry name" value="FabD/lysophospholipase-like"/>
    <property type="match status" value="2"/>
</dbReference>
<dbReference type="SUPFAM" id="SSF50129">
    <property type="entry name" value="GroES-like"/>
    <property type="match status" value="1"/>
</dbReference>
<dbReference type="InterPro" id="IPR014043">
    <property type="entry name" value="Acyl_transferase_dom"/>
</dbReference>
<dbReference type="OrthoDB" id="9778690at2"/>
<dbReference type="InterPro" id="IPR013968">
    <property type="entry name" value="PKS_KR"/>
</dbReference>
<dbReference type="InterPro" id="IPR014031">
    <property type="entry name" value="Ketoacyl_synth_C"/>
</dbReference>
<evidence type="ECO:0000313" key="14">
    <source>
        <dbReference type="Proteomes" id="UP000295345"/>
    </source>
</evidence>
<dbReference type="InterPro" id="IPR016035">
    <property type="entry name" value="Acyl_Trfase/lysoPLipase"/>
</dbReference>
<feature type="region of interest" description="Disordered" evidence="9">
    <location>
        <begin position="456"/>
        <end position="485"/>
    </location>
</feature>
<feature type="compositionally biased region" description="Acidic residues" evidence="9">
    <location>
        <begin position="462"/>
        <end position="475"/>
    </location>
</feature>
<dbReference type="SUPFAM" id="SSF53901">
    <property type="entry name" value="Thiolase-like"/>
    <property type="match status" value="2"/>
</dbReference>
<feature type="region of interest" description="C-terminal hotdog fold" evidence="8">
    <location>
        <begin position="2639"/>
        <end position="2777"/>
    </location>
</feature>
<evidence type="ECO:0000256" key="5">
    <source>
        <dbReference type="ARBA" id="ARBA00023194"/>
    </source>
</evidence>
<evidence type="ECO:0000256" key="3">
    <source>
        <dbReference type="ARBA" id="ARBA00022553"/>
    </source>
</evidence>
<dbReference type="SMART" id="SM00827">
    <property type="entry name" value="PKS_AT"/>
    <property type="match status" value="2"/>
</dbReference>
<keyword evidence="14" id="KW-1185">Reference proteome</keyword>
<dbReference type="Pfam" id="PF13602">
    <property type="entry name" value="ADH_zinc_N_2"/>
    <property type="match status" value="1"/>
</dbReference>
<evidence type="ECO:0000256" key="4">
    <source>
        <dbReference type="ARBA" id="ARBA00022679"/>
    </source>
</evidence>
<dbReference type="Pfam" id="PF16197">
    <property type="entry name" value="KAsynt_C_assoc"/>
    <property type="match status" value="2"/>
</dbReference>
<dbReference type="GO" id="GO:0006633">
    <property type="term" value="P:fatty acid biosynthetic process"/>
    <property type="evidence" value="ECO:0007669"/>
    <property type="project" value="InterPro"/>
</dbReference>
<dbReference type="Gene3D" id="3.40.50.720">
    <property type="entry name" value="NAD(P)-binding Rossmann-like Domain"/>
    <property type="match status" value="2"/>
</dbReference>
<dbReference type="EMBL" id="SMKI01000235">
    <property type="protein sequence ID" value="TDC72674.1"/>
    <property type="molecule type" value="Genomic_DNA"/>
</dbReference>
<evidence type="ECO:0000256" key="6">
    <source>
        <dbReference type="ARBA" id="ARBA00023268"/>
    </source>
</evidence>
<comment type="caution">
    <text evidence="13">The sequence shown here is derived from an EMBL/GenBank/DDBJ whole genome shotgun (WGS) entry which is preliminary data.</text>
</comment>
<dbReference type="SUPFAM" id="SSF47336">
    <property type="entry name" value="ACP-like"/>
    <property type="match status" value="2"/>
</dbReference>
<protein>
    <submittedName>
        <fullName evidence="13">SDR family NAD(P)-dependent oxidoreductase</fullName>
    </submittedName>
</protein>
<dbReference type="InterPro" id="IPR020843">
    <property type="entry name" value="ER"/>
</dbReference>
<dbReference type="Pfam" id="PF00550">
    <property type="entry name" value="PP-binding"/>
    <property type="match status" value="2"/>
</dbReference>
<dbReference type="InterPro" id="IPR020806">
    <property type="entry name" value="PKS_PP-bd"/>
</dbReference>
<dbReference type="Pfam" id="PF14765">
    <property type="entry name" value="PS-DH"/>
    <property type="match status" value="1"/>
</dbReference>
<dbReference type="SMART" id="SM00825">
    <property type="entry name" value="PKS_KS"/>
    <property type="match status" value="2"/>
</dbReference>
<feature type="domain" description="Ketosynthase family 3 (KS3)" evidence="11">
    <location>
        <begin position="1570"/>
        <end position="1997"/>
    </location>
</feature>
<feature type="region of interest" description="Disordered" evidence="9">
    <location>
        <begin position="2567"/>
        <end position="2608"/>
    </location>
</feature>
<dbReference type="FunFam" id="3.40.366.10:FF:000002">
    <property type="entry name" value="Probable polyketide synthase 2"/>
    <property type="match status" value="2"/>
</dbReference>
<dbReference type="InterPro" id="IPR057326">
    <property type="entry name" value="KR_dom"/>
</dbReference>
<dbReference type="CDD" id="cd00833">
    <property type="entry name" value="PKS"/>
    <property type="match status" value="2"/>
</dbReference>
<dbReference type="InterPro" id="IPR020807">
    <property type="entry name" value="PKS_DH"/>
</dbReference>
<dbReference type="FunFam" id="1.10.1200.10:FF:000007">
    <property type="entry name" value="Probable polyketide synthase pks17"/>
    <property type="match status" value="2"/>
</dbReference>
<dbReference type="Gene3D" id="6.10.140.1830">
    <property type="match status" value="1"/>
</dbReference>
<dbReference type="SMART" id="SM01294">
    <property type="entry name" value="PKS_PP_betabranch"/>
    <property type="match status" value="1"/>
</dbReference>
<dbReference type="InterPro" id="IPR020841">
    <property type="entry name" value="PKS_Beta-ketoAc_synthase_dom"/>
</dbReference>
<dbReference type="Gene3D" id="3.40.47.10">
    <property type="match status" value="2"/>
</dbReference>
<feature type="non-terminal residue" evidence="13">
    <location>
        <position position="3673"/>
    </location>
</feature>